<name>A0A250IN46_9BACT</name>
<dbReference type="PANTHER" id="PTHR13939:SF0">
    <property type="entry name" value="NMN AMIDOHYDROLASE-LIKE PROTEIN YFAY"/>
    <property type="match status" value="1"/>
</dbReference>
<dbReference type="SUPFAM" id="SSF53218">
    <property type="entry name" value="Molybdenum cofactor biosynthesis proteins"/>
    <property type="match status" value="1"/>
</dbReference>
<evidence type="ECO:0000259" key="1">
    <source>
        <dbReference type="SMART" id="SM00852"/>
    </source>
</evidence>
<dbReference type="EMBL" id="CP022163">
    <property type="protein sequence ID" value="ATB33164.1"/>
    <property type="molecule type" value="Genomic_DNA"/>
</dbReference>
<dbReference type="Proteomes" id="UP000217289">
    <property type="component" value="Chromosome"/>
</dbReference>
<evidence type="ECO:0000313" key="2">
    <source>
        <dbReference type="EMBL" id="ATB33164.1"/>
    </source>
</evidence>
<proteinExistence type="predicted"/>
<reference evidence="2 3" key="1">
    <citation type="submission" date="2017-06" db="EMBL/GenBank/DDBJ databases">
        <authorList>
            <person name="Kim H.J."/>
            <person name="Triplett B.A."/>
        </authorList>
    </citation>
    <scope>NUCLEOTIDE SEQUENCE [LARGE SCALE GENOMIC DNA]</scope>
    <source>
        <strain evidence="2 3">DSM 14713</strain>
    </source>
</reference>
<dbReference type="PANTHER" id="PTHR13939">
    <property type="entry name" value="NICOTINAMIDE-NUCLEOTIDE AMIDOHYDROLASE PNCC"/>
    <property type="match status" value="1"/>
</dbReference>
<dbReference type="SMART" id="SM00852">
    <property type="entry name" value="MoCF_biosynth"/>
    <property type="match status" value="1"/>
</dbReference>
<dbReference type="InterPro" id="IPR056596">
    <property type="entry name" value="FLAD1_M"/>
</dbReference>
<keyword evidence="3" id="KW-1185">Reference proteome</keyword>
<dbReference type="Gene3D" id="3.40.980.10">
    <property type="entry name" value="MoaB/Mog-like domain"/>
    <property type="match status" value="1"/>
</dbReference>
<dbReference type="KEGG" id="mbd:MEBOL_006653"/>
<dbReference type="InterPro" id="IPR001453">
    <property type="entry name" value="MoaB/Mog_dom"/>
</dbReference>
<dbReference type="Pfam" id="PF00994">
    <property type="entry name" value="MoCF_biosynth"/>
    <property type="match status" value="1"/>
</dbReference>
<dbReference type="AlphaFoldDB" id="A0A250IN46"/>
<protein>
    <submittedName>
        <fullName evidence="2">Molybdopterin-binding protein</fullName>
    </submittedName>
</protein>
<dbReference type="InterPro" id="IPR036425">
    <property type="entry name" value="MoaB/Mog-like_dom_sf"/>
</dbReference>
<feature type="domain" description="MoaB/Mog" evidence="1">
    <location>
        <begin position="7"/>
        <end position="167"/>
    </location>
</feature>
<dbReference type="OrthoDB" id="9801454at2"/>
<dbReference type="RefSeq" id="WP_095981244.1">
    <property type="nucleotide sequence ID" value="NZ_CP022163.1"/>
</dbReference>
<evidence type="ECO:0000313" key="3">
    <source>
        <dbReference type="Proteomes" id="UP000217289"/>
    </source>
</evidence>
<organism evidence="2 3">
    <name type="scientific">Melittangium boletus DSM 14713</name>
    <dbReference type="NCBI Taxonomy" id="1294270"/>
    <lineage>
        <taxon>Bacteria</taxon>
        <taxon>Pseudomonadati</taxon>
        <taxon>Myxococcota</taxon>
        <taxon>Myxococcia</taxon>
        <taxon>Myxococcales</taxon>
        <taxon>Cystobacterineae</taxon>
        <taxon>Archangiaceae</taxon>
        <taxon>Melittangium</taxon>
    </lineage>
</organism>
<accession>A0A250IN46</accession>
<gene>
    <name evidence="2" type="ORF">MEBOL_006653</name>
</gene>
<sequence length="244" mass="26571">MEPMGAAAVIIGNEVLTAKVVDANGPYLIQRLREVGIPLRSLEIVPDEVDFIVEAVSRARQRAKYVFTSGGIGPTHDDVTVRAVALAMGRRVVRLPEMVELIRQKGPERMTPEVMRLADAPEGAVLLHQSGNWYPVLTVEDVFLLPGVPQLFRTQLETVLGRLSGTPVHLRVLYLTAGESAVAGALDRVALDMPHVAIGSYPMFDPALDYSVKVTVESVDKAEVEAAFARLLEELPEGALLRTE</sequence>
<dbReference type="Pfam" id="PF24102">
    <property type="entry name" value="FLAD1_M"/>
    <property type="match status" value="1"/>
</dbReference>
<dbReference type="CDD" id="cd00885">
    <property type="entry name" value="cinA"/>
    <property type="match status" value="1"/>
</dbReference>
<dbReference type="InterPro" id="IPR050101">
    <property type="entry name" value="CinA"/>
</dbReference>